<feature type="region of interest" description="Disordered" evidence="1">
    <location>
        <begin position="1"/>
        <end position="40"/>
    </location>
</feature>
<feature type="region of interest" description="Disordered" evidence="1">
    <location>
        <begin position="52"/>
        <end position="86"/>
    </location>
</feature>
<feature type="region of interest" description="Disordered" evidence="1">
    <location>
        <begin position="209"/>
        <end position="237"/>
    </location>
</feature>
<feature type="compositionally biased region" description="Basic and acidic residues" evidence="1">
    <location>
        <begin position="13"/>
        <end position="40"/>
    </location>
</feature>
<evidence type="ECO:0000256" key="1">
    <source>
        <dbReference type="SAM" id="MobiDB-lite"/>
    </source>
</evidence>
<gene>
    <name evidence="2" type="ORF">LCGC14_0488890</name>
</gene>
<protein>
    <recommendedName>
        <fullName evidence="3">Scaffolding protein</fullName>
    </recommendedName>
</protein>
<organism evidence="2">
    <name type="scientific">marine sediment metagenome</name>
    <dbReference type="NCBI Taxonomy" id="412755"/>
    <lineage>
        <taxon>unclassified sequences</taxon>
        <taxon>metagenomes</taxon>
        <taxon>ecological metagenomes</taxon>
    </lineage>
</organism>
<comment type="caution">
    <text evidence="2">The sequence shown here is derived from an EMBL/GenBank/DDBJ whole genome shotgun (WGS) entry which is preliminary data.</text>
</comment>
<proteinExistence type="predicted"/>
<accession>A0A0F9SQI4</accession>
<reference evidence="2" key="1">
    <citation type="journal article" date="2015" name="Nature">
        <title>Complex archaea that bridge the gap between prokaryotes and eukaryotes.</title>
        <authorList>
            <person name="Spang A."/>
            <person name="Saw J.H."/>
            <person name="Jorgensen S.L."/>
            <person name="Zaremba-Niedzwiedzka K."/>
            <person name="Martijn J."/>
            <person name="Lind A.E."/>
            <person name="van Eijk R."/>
            <person name="Schleper C."/>
            <person name="Guy L."/>
            <person name="Ettema T.J."/>
        </authorList>
    </citation>
    <scope>NUCLEOTIDE SEQUENCE</scope>
</reference>
<feature type="compositionally biased region" description="Acidic residues" evidence="1">
    <location>
        <begin position="1"/>
        <end position="12"/>
    </location>
</feature>
<name>A0A0F9SQI4_9ZZZZ</name>
<evidence type="ECO:0000313" key="2">
    <source>
        <dbReference type="EMBL" id="KKN64757.1"/>
    </source>
</evidence>
<feature type="compositionally biased region" description="Basic and acidic residues" evidence="1">
    <location>
        <begin position="67"/>
        <end position="82"/>
    </location>
</feature>
<dbReference type="AlphaFoldDB" id="A0A0F9SQI4"/>
<dbReference type="EMBL" id="LAZR01000545">
    <property type="protein sequence ID" value="KKN64757.1"/>
    <property type="molecule type" value="Genomic_DNA"/>
</dbReference>
<sequence>MGAEDVSPEEGLDEKPVSGEEPKGDEPKGDEPKPELTEERVQQLIAEATATAVAKAEDAGRRNLQSEQDRNKNAEKRARLAESKVTGYEVGLSGLDEETRNAIELAKYREQDKYSQSTAQDEVQRQQDADFWGRVNSQVLTNLDNLGIARDDKRIDWGEGSKDLPEARNRLDASVAKILNENKKVTEDKMKDDFKNLESTLRKELNLDTVDTTAGSGGGSDSDADFKKGIGDGSLPLNKVNMARAKKLGLAK</sequence>
<evidence type="ECO:0008006" key="3">
    <source>
        <dbReference type="Google" id="ProtNLM"/>
    </source>
</evidence>